<organism evidence="4 5">
    <name type="scientific">Porphyromonas cangingivalis</name>
    <dbReference type="NCBI Taxonomy" id="36874"/>
    <lineage>
        <taxon>Bacteria</taxon>
        <taxon>Pseudomonadati</taxon>
        <taxon>Bacteroidota</taxon>
        <taxon>Bacteroidia</taxon>
        <taxon>Bacteroidales</taxon>
        <taxon>Porphyromonadaceae</taxon>
        <taxon>Porphyromonas</taxon>
    </lineage>
</organism>
<dbReference type="EMBL" id="FUWL01000005">
    <property type="protein sequence ID" value="SJZ44282.1"/>
    <property type="molecule type" value="Genomic_DNA"/>
</dbReference>
<dbReference type="GO" id="GO:0017089">
    <property type="term" value="F:glycolipid transfer activity"/>
    <property type="evidence" value="ECO:0007669"/>
    <property type="project" value="TreeGrafter"/>
</dbReference>
<gene>
    <name evidence="4" type="ORF">SAMN02745205_00820</name>
</gene>
<dbReference type="PANTHER" id="PTHR36504:SF1">
    <property type="entry name" value="LIPOPOLYSACCHARIDE EXPORT SYSTEM PROTEIN LPTA"/>
    <property type="match status" value="1"/>
</dbReference>
<dbReference type="PANTHER" id="PTHR36504">
    <property type="entry name" value="LIPOPOLYSACCHARIDE EXPORT SYSTEM PROTEIN LPTA"/>
    <property type="match status" value="1"/>
</dbReference>
<evidence type="ECO:0000313" key="4">
    <source>
        <dbReference type="EMBL" id="SJZ44282.1"/>
    </source>
</evidence>
<dbReference type="GO" id="GO:0030288">
    <property type="term" value="C:outer membrane-bounded periplasmic space"/>
    <property type="evidence" value="ECO:0007669"/>
    <property type="project" value="TreeGrafter"/>
</dbReference>
<dbReference type="Pfam" id="PF13100">
    <property type="entry name" value="OstA_2"/>
    <property type="match status" value="1"/>
</dbReference>
<dbReference type="RefSeq" id="WP_025837954.1">
    <property type="nucleotide sequence ID" value="NZ_FUWL01000005.1"/>
</dbReference>
<feature type="compositionally biased region" description="Polar residues" evidence="2">
    <location>
        <begin position="550"/>
        <end position="566"/>
    </location>
</feature>
<name>A0A1T4KPD9_PORCN</name>
<dbReference type="GO" id="GO:0015920">
    <property type="term" value="P:lipopolysaccharide transport"/>
    <property type="evidence" value="ECO:0007669"/>
    <property type="project" value="TreeGrafter"/>
</dbReference>
<evidence type="ECO:0000256" key="1">
    <source>
        <dbReference type="ARBA" id="ARBA00022729"/>
    </source>
</evidence>
<sequence length="566" mass="65113">MDKKIKTLYTLLILGAFILLSRAGMPSYVDELPDYIIQSIDQVRDSVARSSGKERIFIENVDVWSYDKEINPDAQVLRGNVIFKHNNGYMYCDSALLYEQQNSFEAFGEVRFTQGDTLNVYCRYMRYNGGTMLAELRENVRMEHRGTTLYTDSFDYDRIGGVGYYFDNGTIVDTLNTLYSVYGEYRTDTKKAIFNENVKLENPNFTLYSDTLHYDTTTKIATILGPTRIVGDSGHIETNRGVYDTEQDRAYLLDRSRMYSGSRFMTSDSLYYDRKNGFAEMYRDVVLRDTADKVELRGGYAEYYEHKEYGKAKDNAYLLEYSSKDTLYAHALLMEMIKTDSLTKLIKGLGNVRVYRQDVQAVCDTMVYNSKDSIMKCLGSPFMWNGKTQITGDSATMFMRNGALKEAVIEENAIVAQELDRVHYNQMKGNSIKAYFSNNNLDSIRTEGNAETIYYSMEKDSTLSSHIKTQSSAIFMKFKDENIEFIKLLEQTKGLMKPVPMLIDTDKFFPNFIWFSEGRPRNFSDIFRKTPRPKSPGATTSEEPQERQNDSQSSMTNATLSTNKEE</sequence>
<proteinExistence type="predicted"/>
<accession>A0A1T4KPD9</accession>
<dbReference type="Proteomes" id="UP000189956">
    <property type="component" value="Unassembled WGS sequence"/>
</dbReference>
<evidence type="ECO:0000313" key="5">
    <source>
        <dbReference type="Proteomes" id="UP000189956"/>
    </source>
</evidence>
<dbReference type="Gene3D" id="2.60.450.10">
    <property type="entry name" value="Lipopolysaccharide (LPS) transport protein A like domain"/>
    <property type="match status" value="3"/>
</dbReference>
<evidence type="ECO:0000256" key="2">
    <source>
        <dbReference type="SAM" id="MobiDB-lite"/>
    </source>
</evidence>
<dbReference type="InterPro" id="IPR052037">
    <property type="entry name" value="LPS_export_LptA"/>
</dbReference>
<dbReference type="GO" id="GO:0009279">
    <property type="term" value="C:cell outer membrane"/>
    <property type="evidence" value="ECO:0007669"/>
    <property type="project" value="TreeGrafter"/>
</dbReference>
<protein>
    <submittedName>
        <fullName evidence="4">OstA-like protein</fullName>
    </submittedName>
</protein>
<evidence type="ECO:0000259" key="3">
    <source>
        <dbReference type="Pfam" id="PF13100"/>
    </source>
</evidence>
<reference evidence="4 5" key="1">
    <citation type="submission" date="2017-02" db="EMBL/GenBank/DDBJ databases">
        <authorList>
            <person name="Peterson S.W."/>
        </authorList>
    </citation>
    <scope>NUCLEOTIDE SEQUENCE [LARGE SCALE GENOMIC DNA]</scope>
    <source>
        <strain evidence="4 5">ATCC 700135</strain>
    </source>
</reference>
<feature type="region of interest" description="Disordered" evidence="2">
    <location>
        <begin position="525"/>
        <end position="566"/>
    </location>
</feature>
<feature type="domain" description="Organic solvent tolerance-like N-terminal" evidence="3">
    <location>
        <begin position="53"/>
        <end position="210"/>
    </location>
</feature>
<dbReference type="AlphaFoldDB" id="A0A1T4KPD9"/>
<dbReference type="InterPro" id="IPR005653">
    <property type="entry name" value="OstA-like_N"/>
</dbReference>
<keyword evidence="1" id="KW-0732">Signal</keyword>